<dbReference type="SMART" id="SM00342">
    <property type="entry name" value="HTH_ARAC"/>
    <property type="match status" value="1"/>
</dbReference>
<keyword evidence="2" id="KW-0238">DNA-binding</keyword>
<keyword evidence="1" id="KW-0805">Transcription regulation</keyword>
<dbReference type="InterPro" id="IPR018062">
    <property type="entry name" value="HTH_AraC-typ_CS"/>
</dbReference>
<dbReference type="PANTHER" id="PTHR43280">
    <property type="entry name" value="ARAC-FAMILY TRANSCRIPTIONAL REGULATOR"/>
    <property type="match status" value="1"/>
</dbReference>
<dbReference type="InterPro" id="IPR020449">
    <property type="entry name" value="Tscrpt_reg_AraC-type_HTH"/>
</dbReference>
<gene>
    <name evidence="7" type="ORF">LQV63_03840</name>
</gene>
<proteinExistence type="predicted"/>
<dbReference type="CDD" id="cd17536">
    <property type="entry name" value="REC_YesN-like"/>
    <property type="match status" value="1"/>
</dbReference>
<protein>
    <submittedName>
        <fullName evidence="7">Response regulator</fullName>
    </submittedName>
</protein>
<dbReference type="SUPFAM" id="SSF46689">
    <property type="entry name" value="Homeodomain-like"/>
    <property type="match status" value="2"/>
</dbReference>
<feature type="domain" description="HTH araC/xylS-type" evidence="5">
    <location>
        <begin position="446"/>
        <end position="543"/>
    </location>
</feature>
<organism evidence="7 8">
    <name type="scientific">Paenibacillus profundus</name>
    <dbReference type="NCBI Taxonomy" id="1173085"/>
    <lineage>
        <taxon>Bacteria</taxon>
        <taxon>Bacillati</taxon>
        <taxon>Bacillota</taxon>
        <taxon>Bacilli</taxon>
        <taxon>Bacillales</taxon>
        <taxon>Paenibacillaceae</taxon>
        <taxon>Paenibacillus</taxon>
    </lineage>
</organism>
<name>A0ABS8Y9C0_9BACL</name>
<dbReference type="Pfam" id="PF12833">
    <property type="entry name" value="HTH_18"/>
    <property type="match status" value="1"/>
</dbReference>
<evidence type="ECO:0000256" key="1">
    <source>
        <dbReference type="ARBA" id="ARBA00023015"/>
    </source>
</evidence>
<keyword evidence="8" id="KW-1185">Reference proteome</keyword>
<keyword evidence="3" id="KW-0804">Transcription</keyword>
<accession>A0ABS8Y9C0</accession>
<dbReference type="Gene3D" id="1.10.10.60">
    <property type="entry name" value="Homeodomain-like"/>
    <property type="match status" value="2"/>
</dbReference>
<dbReference type="SMART" id="SM00448">
    <property type="entry name" value="REC"/>
    <property type="match status" value="1"/>
</dbReference>
<keyword evidence="4" id="KW-0597">Phosphoprotein</keyword>
<evidence type="ECO:0000259" key="6">
    <source>
        <dbReference type="PROSITE" id="PS50110"/>
    </source>
</evidence>
<dbReference type="PRINTS" id="PR00032">
    <property type="entry name" value="HTHARAC"/>
</dbReference>
<reference evidence="7 8" key="1">
    <citation type="submission" date="2021-11" db="EMBL/GenBank/DDBJ databases">
        <title>Draft genome sequence of Paenibacillus profundus YoMME, a new Gram-positive bacteria with exoelectrogenic properties.</title>
        <authorList>
            <person name="Hubenova Y."/>
            <person name="Hubenova E."/>
            <person name="Manasiev Y."/>
            <person name="Peykov S."/>
            <person name="Mitov M."/>
        </authorList>
    </citation>
    <scope>NUCLEOTIDE SEQUENCE [LARGE SCALE GENOMIC DNA]</scope>
    <source>
        <strain evidence="7 8">YoMME</strain>
    </source>
</reference>
<evidence type="ECO:0000256" key="3">
    <source>
        <dbReference type="ARBA" id="ARBA00023163"/>
    </source>
</evidence>
<evidence type="ECO:0000256" key="2">
    <source>
        <dbReference type="ARBA" id="ARBA00023125"/>
    </source>
</evidence>
<comment type="caution">
    <text evidence="7">The sequence shown here is derived from an EMBL/GenBank/DDBJ whole genome shotgun (WGS) entry which is preliminary data.</text>
</comment>
<dbReference type="PROSITE" id="PS01124">
    <property type="entry name" value="HTH_ARAC_FAMILY_2"/>
    <property type="match status" value="1"/>
</dbReference>
<dbReference type="RefSeq" id="WP_233695702.1">
    <property type="nucleotide sequence ID" value="NZ_JAJNBZ010000002.1"/>
</dbReference>
<dbReference type="InterPro" id="IPR009057">
    <property type="entry name" value="Homeodomain-like_sf"/>
</dbReference>
<dbReference type="PROSITE" id="PS50110">
    <property type="entry name" value="RESPONSE_REGULATORY"/>
    <property type="match status" value="1"/>
</dbReference>
<dbReference type="PROSITE" id="PS00041">
    <property type="entry name" value="HTH_ARAC_FAMILY_1"/>
    <property type="match status" value="1"/>
</dbReference>
<evidence type="ECO:0000259" key="5">
    <source>
        <dbReference type="PROSITE" id="PS01124"/>
    </source>
</evidence>
<dbReference type="InterPro" id="IPR041522">
    <property type="entry name" value="CdaR_GGDEF"/>
</dbReference>
<sequence length="543" mass="61350">MNLLIVEDEPRLRHSLTDMMPWEQAGITGVTSAATVEEGRRWLQVKRPDILLVDIQLPDGDGLALARQAMEWNAEVKTVILSGHDHFPYAQEALALGVKQYLLKPAGQEAIVQAVSEAVAERRQEIQRKHDYASLRQQWHDHLPVLQQRTLRLGMEASLSAAAFRQRLAELGIDLVQEERYAVMVIEPDPFPPERMQAFGEDAALLQFAVGQVAEETLRAMGAGSALVCRDVDKPIGILFRHAGGDSVAADGDAMLGIHAIAGKMLEHIKTSLKLTASAGICSAHGQLAEVPRLYKEAQFALSQRLVHGGDIVIPYREDGLIRPPDNAAAVLQSEPWERELDIAWSTGDEPLASDIAEAWIGAVCAVEQAETLKEQMMFLQSWIVTWIRKQGWSMHEVMQEDAKWFHHSAELRTKQEWGDWMRSAVRRIGMQASMVRRRSGNRLVAEVKELIERELHTELTLQAVADRLFMNASYLSRLFKQEMDRPFSAYLLERRMERAKDVLFQGDRVYDAAHAAGFRDVSYFTKVFRKYWGVTPSEWKRG</sequence>
<evidence type="ECO:0000313" key="8">
    <source>
        <dbReference type="Proteomes" id="UP001199916"/>
    </source>
</evidence>
<feature type="domain" description="Response regulatory" evidence="6">
    <location>
        <begin position="2"/>
        <end position="119"/>
    </location>
</feature>
<dbReference type="InterPro" id="IPR001789">
    <property type="entry name" value="Sig_transdc_resp-reg_receiver"/>
</dbReference>
<evidence type="ECO:0000256" key="4">
    <source>
        <dbReference type="PROSITE-ProRule" id="PRU00169"/>
    </source>
</evidence>
<dbReference type="InterPro" id="IPR018060">
    <property type="entry name" value="HTH_AraC"/>
</dbReference>
<evidence type="ECO:0000313" key="7">
    <source>
        <dbReference type="EMBL" id="MCE5168446.1"/>
    </source>
</evidence>
<dbReference type="Pfam" id="PF17853">
    <property type="entry name" value="GGDEF_2"/>
    <property type="match status" value="1"/>
</dbReference>
<dbReference type="Proteomes" id="UP001199916">
    <property type="component" value="Unassembled WGS sequence"/>
</dbReference>
<dbReference type="SUPFAM" id="SSF52172">
    <property type="entry name" value="CheY-like"/>
    <property type="match status" value="1"/>
</dbReference>
<dbReference type="Gene3D" id="3.40.50.2300">
    <property type="match status" value="1"/>
</dbReference>
<dbReference type="InterPro" id="IPR011006">
    <property type="entry name" value="CheY-like_superfamily"/>
</dbReference>
<dbReference type="EMBL" id="JAJNBZ010000002">
    <property type="protein sequence ID" value="MCE5168446.1"/>
    <property type="molecule type" value="Genomic_DNA"/>
</dbReference>
<feature type="modified residue" description="4-aspartylphosphate" evidence="4">
    <location>
        <position position="54"/>
    </location>
</feature>
<dbReference type="Pfam" id="PF00072">
    <property type="entry name" value="Response_reg"/>
    <property type="match status" value="1"/>
</dbReference>
<dbReference type="PANTHER" id="PTHR43280:SF10">
    <property type="entry name" value="REGULATORY PROTEIN POCR"/>
    <property type="match status" value="1"/>
</dbReference>